<dbReference type="EMBL" id="JAWDJW010007604">
    <property type="protein sequence ID" value="KAK3061828.1"/>
    <property type="molecule type" value="Genomic_DNA"/>
</dbReference>
<evidence type="ECO:0000313" key="1">
    <source>
        <dbReference type="EMBL" id="KAK3061828.1"/>
    </source>
</evidence>
<protein>
    <submittedName>
        <fullName evidence="1">Uncharacterized protein</fullName>
    </submittedName>
</protein>
<keyword evidence="2" id="KW-1185">Reference proteome</keyword>
<name>A0ACC3D4U4_9PEZI</name>
<evidence type="ECO:0000313" key="2">
    <source>
        <dbReference type="Proteomes" id="UP001186974"/>
    </source>
</evidence>
<sequence>MKVWTSTSDFEYSWEEVSTANWRKYCPWNDKAPHVIAVDTLSRAVDPATGILRSERLITCKQNVPGWLSAFVGGDGETRVFECSYVDPKAKKVTMVSTNLTWAEVINVGETVVYKPSPNSPQNKTQLVQRAEITALCGGWQRIKNKIEDLSIDGFQKNAIKGREGFKQVLEMSRRAFAEQREREARL</sequence>
<organism evidence="1 2">
    <name type="scientific">Coniosporium uncinatum</name>
    <dbReference type="NCBI Taxonomy" id="93489"/>
    <lineage>
        <taxon>Eukaryota</taxon>
        <taxon>Fungi</taxon>
        <taxon>Dikarya</taxon>
        <taxon>Ascomycota</taxon>
        <taxon>Pezizomycotina</taxon>
        <taxon>Dothideomycetes</taxon>
        <taxon>Dothideomycetes incertae sedis</taxon>
        <taxon>Coniosporium</taxon>
    </lineage>
</organism>
<proteinExistence type="predicted"/>
<accession>A0ACC3D4U4</accession>
<dbReference type="Proteomes" id="UP001186974">
    <property type="component" value="Unassembled WGS sequence"/>
</dbReference>
<gene>
    <name evidence="1" type="ORF">LTS18_005357</name>
</gene>
<reference evidence="1" key="1">
    <citation type="submission" date="2024-09" db="EMBL/GenBank/DDBJ databases">
        <title>Black Yeasts Isolated from many extreme environments.</title>
        <authorList>
            <person name="Coleine C."/>
            <person name="Stajich J.E."/>
            <person name="Selbmann L."/>
        </authorList>
    </citation>
    <scope>NUCLEOTIDE SEQUENCE</scope>
    <source>
        <strain evidence="1">CCFEE 5737</strain>
    </source>
</reference>
<comment type="caution">
    <text evidence="1">The sequence shown here is derived from an EMBL/GenBank/DDBJ whole genome shotgun (WGS) entry which is preliminary data.</text>
</comment>